<keyword evidence="2" id="KW-1185">Reference proteome</keyword>
<sequence>MRHFISAESLRKMVEQGKKVTIDKNCVLTPAAQDLVKELGLTVIYGEPQAQQAERQVTGVSPVPPSGVAIHPDAPQELKQKVRQILREILKPACLHPQVVHVRGEQVVIQPFAAAPPGQKIGLTDAVTAREGNLCAGFMTFDHAELPWLLHYDEADYIIEGEFTLKVGEQRFEAKAGDIIYIPKGSQVVFSSPTFCKVFYVTYPANWADLGSQ</sequence>
<dbReference type="Pfam" id="PF06249">
    <property type="entry name" value="EutQ"/>
    <property type="match status" value="1"/>
</dbReference>
<dbReference type="CDD" id="cd02228">
    <property type="entry name" value="cupin_EutQ"/>
    <property type="match status" value="1"/>
</dbReference>
<dbReference type="InterPro" id="IPR014710">
    <property type="entry name" value="RmlC-like_jellyroll"/>
</dbReference>
<evidence type="ECO:0000313" key="2">
    <source>
        <dbReference type="Proteomes" id="UP000216052"/>
    </source>
</evidence>
<dbReference type="PANTHER" id="PTHR36169:SF1">
    <property type="entry name" value="ACETATE KINASE EUTQ"/>
    <property type="match status" value="1"/>
</dbReference>
<dbReference type="RefSeq" id="WP_093794735.1">
    <property type="nucleotide sequence ID" value="NZ_CP155571.1"/>
</dbReference>
<reference evidence="1" key="1">
    <citation type="submission" date="2024-05" db="EMBL/GenBank/DDBJ databases">
        <title>Isolation and characterization of Sporomusa carbonis sp. nov., a carboxydotrophic hydrogenogen in the genus of Sporomusa isolated from a charcoal burning pile.</title>
        <authorList>
            <person name="Boeer T."/>
            <person name="Rosenbaum F."/>
            <person name="Eysell L."/>
            <person name="Mueller V."/>
            <person name="Daniel R."/>
            <person name="Poehlein A."/>
        </authorList>
    </citation>
    <scope>NUCLEOTIDE SEQUENCE [LARGE SCALE GENOMIC DNA]</scope>
    <source>
        <strain evidence="1">DSM 3132</strain>
    </source>
</reference>
<evidence type="ECO:0000313" key="1">
    <source>
        <dbReference type="EMBL" id="XFO74289.1"/>
    </source>
</evidence>
<dbReference type="SUPFAM" id="SSF51182">
    <property type="entry name" value="RmlC-like cupins"/>
    <property type="match status" value="1"/>
</dbReference>
<gene>
    <name evidence="1" type="primary">eutQ_1</name>
    <name evidence="1" type="ORF">SPACI_043980</name>
</gene>
<proteinExistence type="predicted"/>
<protein>
    <submittedName>
        <fullName evidence="1">Ethanolamine utilization protein EutQ</fullName>
    </submittedName>
</protein>
<dbReference type="Gene3D" id="2.60.120.10">
    <property type="entry name" value="Jelly Rolls"/>
    <property type="match status" value="1"/>
</dbReference>
<organism evidence="1 2">
    <name type="scientific">Sporomusa acidovorans (strain ATCC 49682 / DSM 3132 / Mol)</name>
    <dbReference type="NCBI Taxonomy" id="1123286"/>
    <lineage>
        <taxon>Bacteria</taxon>
        <taxon>Bacillati</taxon>
        <taxon>Bacillota</taxon>
        <taxon>Negativicutes</taxon>
        <taxon>Selenomonadales</taxon>
        <taxon>Sporomusaceae</taxon>
        <taxon>Sporomusa</taxon>
    </lineage>
</organism>
<dbReference type="EMBL" id="CP155571">
    <property type="protein sequence ID" value="XFO74289.1"/>
    <property type="molecule type" value="Genomic_DNA"/>
</dbReference>
<dbReference type="InterPro" id="IPR011051">
    <property type="entry name" value="RmlC_Cupin_sf"/>
</dbReference>
<accession>A0ABZ3J7B6</accession>
<dbReference type="Proteomes" id="UP000216052">
    <property type="component" value="Chromosome"/>
</dbReference>
<dbReference type="InterPro" id="IPR010424">
    <property type="entry name" value="EutQ"/>
</dbReference>
<dbReference type="PANTHER" id="PTHR36169">
    <property type="entry name" value="ETHANOLAMINE UTILIZATION PROTEIN EUTQ"/>
    <property type="match status" value="1"/>
</dbReference>
<name>A0ABZ3J7B6_SPOA4</name>